<accession>A0ACB8RG73</accession>
<dbReference type="EMBL" id="MU276053">
    <property type="protein sequence ID" value="KAI0042681.1"/>
    <property type="molecule type" value="Genomic_DNA"/>
</dbReference>
<gene>
    <name evidence="1" type="ORF">FA95DRAFT_543256</name>
</gene>
<dbReference type="Proteomes" id="UP000814033">
    <property type="component" value="Unassembled WGS sequence"/>
</dbReference>
<reference evidence="1" key="1">
    <citation type="submission" date="2021-02" db="EMBL/GenBank/DDBJ databases">
        <authorList>
            <consortium name="DOE Joint Genome Institute"/>
            <person name="Ahrendt S."/>
            <person name="Looney B.P."/>
            <person name="Miyauchi S."/>
            <person name="Morin E."/>
            <person name="Drula E."/>
            <person name="Courty P.E."/>
            <person name="Chicoki N."/>
            <person name="Fauchery L."/>
            <person name="Kohler A."/>
            <person name="Kuo A."/>
            <person name="Labutti K."/>
            <person name="Pangilinan J."/>
            <person name="Lipzen A."/>
            <person name="Riley R."/>
            <person name="Andreopoulos W."/>
            <person name="He G."/>
            <person name="Johnson J."/>
            <person name="Barry K.W."/>
            <person name="Grigoriev I.V."/>
            <person name="Nagy L."/>
            <person name="Hibbett D."/>
            <person name="Henrissat B."/>
            <person name="Matheny P.B."/>
            <person name="Labbe J."/>
            <person name="Martin F."/>
        </authorList>
    </citation>
    <scope>NUCLEOTIDE SEQUENCE</scope>
    <source>
        <strain evidence="1">FP105234-sp</strain>
    </source>
</reference>
<name>A0ACB8RG73_9AGAM</name>
<reference evidence="1" key="2">
    <citation type="journal article" date="2022" name="New Phytol.">
        <title>Evolutionary transition to the ectomycorrhizal habit in the genomes of a hyperdiverse lineage of mushroom-forming fungi.</title>
        <authorList>
            <person name="Looney B."/>
            <person name="Miyauchi S."/>
            <person name="Morin E."/>
            <person name="Drula E."/>
            <person name="Courty P.E."/>
            <person name="Kohler A."/>
            <person name="Kuo A."/>
            <person name="LaButti K."/>
            <person name="Pangilinan J."/>
            <person name="Lipzen A."/>
            <person name="Riley R."/>
            <person name="Andreopoulos W."/>
            <person name="He G."/>
            <person name="Johnson J."/>
            <person name="Nolan M."/>
            <person name="Tritt A."/>
            <person name="Barry K.W."/>
            <person name="Grigoriev I.V."/>
            <person name="Nagy L.G."/>
            <person name="Hibbett D."/>
            <person name="Henrissat B."/>
            <person name="Matheny P.B."/>
            <person name="Labbe J."/>
            <person name="Martin F.M."/>
        </authorList>
    </citation>
    <scope>NUCLEOTIDE SEQUENCE</scope>
    <source>
        <strain evidence="1">FP105234-sp</strain>
    </source>
</reference>
<sequence length="379" mass="42487">MQAIVSSSPLRNRAHLRLSTCTIIPMGNTRSRPYIYSPLEKHSSTDKLLKDDSLLKQWASPTSKDSPSLRDESSTTAAAKLALEATRRKKAPISRAESHAIVERKRHQLCVVRDDAALLSLANKHSDLSAVDPAVLAPALFHAIGLHIHCHTDWCPPADFVIYLEFTEDRARHNPERALPAESLPAAAHHFLARRAVEKSIEAPYQHLRVPGLDMRHPVDLVSSSISDRDRRGDYRPLYDLVIVDANLSNADPSKLASALYRALDLPRGQQPSPEYVILFEFIDGQRYRIHDDPEWEEWEEFTLPASSLVGAAYYFLLKLAAKRDEKRWWKKRRHPHDATSFTGAGRISGLGPDPSRHAGTGSIHCNRNVVCPPTYCTG</sequence>
<evidence type="ECO:0000313" key="1">
    <source>
        <dbReference type="EMBL" id="KAI0042681.1"/>
    </source>
</evidence>
<evidence type="ECO:0000313" key="2">
    <source>
        <dbReference type="Proteomes" id="UP000814033"/>
    </source>
</evidence>
<comment type="caution">
    <text evidence="1">The sequence shown here is derived from an EMBL/GenBank/DDBJ whole genome shotgun (WGS) entry which is preliminary data.</text>
</comment>
<keyword evidence="2" id="KW-1185">Reference proteome</keyword>
<protein>
    <submittedName>
        <fullName evidence="1">Uncharacterized protein</fullName>
    </submittedName>
</protein>
<proteinExistence type="predicted"/>
<organism evidence="1 2">
    <name type="scientific">Auriscalpium vulgare</name>
    <dbReference type="NCBI Taxonomy" id="40419"/>
    <lineage>
        <taxon>Eukaryota</taxon>
        <taxon>Fungi</taxon>
        <taxon>Dikarya</taxon>
        <taxon>Basidiomycota</taxon>
        <taxon>Agaricomycotina</taxon>
        <taxon>Agaricomycetes</taxon>
        <taxon>Russulales</taxon>
        <taxon>Auriscalpiaceae</taxon>
        <taxon>Auriscalpium</taxon>
    </lineage>
</organism>